<feature type="region of interest" description="Disordered" evidence="1">
    <location>
        <begin position="127"/>
        <end position="166"/>
    </location>
</feature>
<evidence type="ECO:0008006" key="5">
    <source>
        <dbReference type="Google" id="ProtNLM"/>
    </source>
</evidence>
<dbReference type="AlphaFoldDB" id="A0AAE0JW30"/>
<evidence type="ECO:0000256" key="1">
    <source>
        <dbReference type="SAM" id="MobiDB-lite"/>
    </source>
</evidence>
<reference evidence="3" key="2">
    <citation type="submission" date="2023-06" db="EMBL/GenBank/DDBJ databases">
        <authorList>
            <consortium name="Lawrence Berkeley National Laboratory"/>
            <person name="Haridas S."/>
            <person name="Hensen N."/>
            <person name="Bonometti L."/>
            <person name="Westerberg I."/>
            <person name="Brannstrom I.O."/>
            <person name="Guillou S."/>
            <person name="Cros-Aarteil S."/>
            <person name="Calhoun S."/>
            <person name="Kuo A."/>
            <person name="Mondo S."/>
            <person name="Pangilinan J."/>
            <person name="Riley R."/>
            <person name="Labutti K."/>
            <person name="Andreopoulos B."/>
            <person name="Lipzen A."/>
            <person name="Chen C."/>
            <person name="Yanf M."/>
            <person name="Daum C."/>
            <person name="Ng V."/>
            <person name="Clum A."/>
            <person name="Steindorff A."/>
            <person name="Ohm R."/>
            <person name="Martin F."/>
            <person name="Silar P."/>
            <person name="Natvig D."/>
            <person name="Lalanne C."/>
            <person name="Gautier V."/>
            <person name="Ament-Velasquez S.L."/>
            <person name="Kruys A."/>
            <person name="Hutchinson M.I."/>
            <person name="Powell A.J."/>
            <person name="Barry K."/>
            <person name="Miller A.N."/>
            <person name="Grigoriev I.V."/>
            <person name="Debuchy R."/>
            <person name="Gladieux P."/>
            <person name="Thoren M.H."/>
            <person name="Johannesson H."/>
        </authorList>
    </citation>
    <scope>NUCLEOTIDE SEQUENCE</scope>
    <source>
        <strain evidence="3">CBS 958.72</strain>
    </source>
</reference>
<proteinExistence type="predicted"/>
<comment type="caution">
    <text evidence="3">The sequence shown here is derived from an EMBL/GenBank/DDBJ whole genome shotgun (WGS) entry which is preliminary data.</text>
</comment>
<dbReference type="EMBL" id="JAULSN010000009">
    <property type="protein sequence ID" value="KAK3365107.1"/>
    <property type="molecule type" value="Genomic_DNA"/>
</dbReference>
<name>A0AAE0JW30_9PEZI</name>
<feature type="compositionally biased region" description="Low complexity" evidence="1">
    <location>
        <begin position="131"/>
        <end position="141"/>
    </location>
</feature>
<dbReference type="Proteomes" id="UP001287356">
    <property type="component" value="Unassembled WGS sequence"/>
</dbReference>
<sequence length="189" mass="19561">MRTTLKALILGSLAILWPVARASPQTIASTDPFQHLRPCASSCFRREGGPDLSDTLGITLKCCEQYLTCHGPVDDECYCRADLQPSAVSWLSLCVATRCTSNAADFTSAVAVYDGYCSAAVGPANPDVTEPPAVTTTPSGTVGPGPGNGNTPPPMTTTVTQSARSGSSILAQKKSVVALLTISGLALML</sequence>
<gene>
    <name evidence="3" type="ORF">B0T24DRAFT_712646</name>
</gene>
<protein>
    <recommendedName>
        <fullName evidence="5">Extracellular membrane protein CFEM domain-containing protein</fullName>
    </recommendedName>
</protein>
<organism evidence="3 4">
    <name type="scientific">Lasiosphaeria ovina</name>
    <dbReference type="NCBI Taxonomy" id="92902"/>
    <lineage>
        <taxon>Eukaryota</taxon>
        <taxon>Fungi</taxon>
        <taxon>Dikarya</taxon>
        <taxon>Ascomycota</taxon>
        <taxon>Pezizomycotina</taxon>
        <taxon>Sordariomycetes</taxon>
        <taxon>Sordariomycetidae</taxon>
        <taxon>Sordariales</taxon>
        <taxon>Lasiosphaeriaceae</taxon>
        <taxon>Lasiosphaeria</taxon>
    </lineage>
</organism>
<reference evidence="3" key="1">
    <citation type="journal article" date="2023" name="Mol. Phylogenet. Evol.">
        <title>Genome-scale phylogeny and comparative genomics of the fungal order Sordariales.</title>
        <authorList>
            <person name="Hensen N."/>
            <person name="Bonometti L."/>
            <person name="Westerberg I."/>
            <person name="Brannstrom I.O."/>
            <person name="Guillou S."/>
            <person name="Cros-Aarteil S."/>
            <person name="Calhoun S."/>
            <person name="Haridas S."/>
            <person name="Kuo A."/>
            <person name="Mondo S."/>
            <person name="Pangilinan J."/>
            <person name="Riley R."/>
            <person name="LaButti K."/>
            <person name="Andreopoulos B."/>
            <person name="Lipzen A."/>
            <person name="Chen C."/>
            <person name="Yan M."/>
            <person name="Daum C."/>
            <person name="Ng V."/>
            <person name="Clum A."/>
            <person name="Steindorff A."/>
            <person name="Ohm R.A."/>
            <person name="Martin F."/>
            <person name="Silar P."/>
            <person name="Natvig D.O."/>
            <person name="Lalanne C."/>
            <person name="Gautier V."/>
            <person name="Ament-Velasquez S.L."/>
            <person name="Kruys A."/>
            <person name="Hutchinson M.I."/>
            <person name="Powell A.J."/>
            <person name="Barry K."/>
            <person name="Miller A.N."/>
            <person name="Grigoriev I.V."/>
            <person name="Debuchy R."/>
            <person name="Gladieux P."/>
            <person name="Hiltunen Thoren M."/>
            <person name="Johannesson H."/>
        </authorList>
    </citation>
    <scope>NUCLEOTIDE SEQUENCE</scope>
    <source>
        <strain evidence="3">CBS 958.72</strain>
    </source>
</reference>
<evidence type="ECO:0000313" key="4">
    <source>
        <dbReference type="Proteomes" id="UP001287356"/>
    </source>
</evidence>
<keyword evidence="2" id="KW-0732">Signal</keyword>
<keyword evidence="4" id="KW-1185">Reference proteome</keyword>
<feature type="signal peptide" evidence="2">
    <location>
        <begin position="1"/>
        <end position="22"/>
    </location>
</feature>
<accession>A0AAE0JW30</accession>
<evidence type="ECO:0000313" key="3">
    <source>
        <dbReference type="EMBL" id="KAK3365107.1"/>
    </source>
</evidence>
<feature type="chain" id="PRO_5042244551" description="Extracellular membrane protein CFEM domain-containing protein" evidence="2">
    <location>
        <begin position="23"/>
        <end position="189"/>
    </location>
</feature>
<evidence type="ECO:0000256" key="2">
    <source>
        <dbReference type="SAM" id="SignalP"/>
    </source>
</evidence>